<comment type="caution">
    <text evidence="2">The sequence shown here is derived from an EMBL/GenBank/DDBJ whole genome shotgun (WGS) entry which is preliminary data.</text>
</comment>
<accession>A0AA37KQD0</accession>
<evidence type="ECO:0000313" key="2">
    <source>
        <dbReference type="EMBL" id="GKI18333.1"/>
    </source>
</evidence>
<proteinExistence type="predicted"/>
<dbReference type="EMBL" id="BQOL01000001">
    <property type="protein sequence ID" value="GKI18333.1"/>
    <property type="molecule type" value="Genomic_DNA"/>
</dbReference>
<organism evidence="2 3">
    <name type="scientific">Alistipes finegoldii</name>
    <dbReference type="NCBI Taxonomy" id="214856"/>
    <lineage>
        <taxon>Bacteria</taxon>
        <taxon>Pseudomonadati</taxon>
        <taxon>Bacteroidota</taxon>
        <taxon>Bacteroidia</taxon>
        <taxon>Bacteroidales</taxon>
        <taxon>Rikenellaceae</taxon>
        <taxon>Alistipes</taxon>
    </lineage>
</organism>
<sequence length="266" mass="30054">MEKSKSVHSNFFCFIFSLLTSYYGSKAKEVLKRLLEEYRLGATRDGAVIFWQIDSNNKVRTGKVIQYNPEDGHRIKGGQTSAVNWIHSILKKQQVLPEEWQLSQCLFGEHLLGGNPDKVVVLVESEKSAVIGSSIFPGYVWLATGGKSQLREEKLRVLTGRTVLLFPDADGYAEWKQRAGSMNFCKAIVSDIIEKNATPKQKADHIDIADWIIYQIREGKLMCTADHLVEAEKILQRMMEKNPLLQKLIDDLDLVPVGASPIRYGD</sequence>
<dbReference type="Pfam" id="PF19898">
    <property type="entry name" value="DUF6371"/>
    <property type="match status" value="1"/>
</dbReference>
<dbReference type="InterPro" id="IPR045951">
    <property type="entry name" value="DUF6371"/>
</dbReference>
<gene>
    <name evidence="2" type="ORF">CE91St16_12410</name>
</gene>
<reference evidence="2" key="1">
    <citation type="submission" date="2022-01" db="EMBL/GenBank/DDBJ databases">
        <title>Novel bile acid biosynthetic pathways are enriched in the microbiome of centenarians.</title>
        <authorList>
            <person name="Sato Y."/>
            <person name="Atarashi K."/>
            <person name="Plichta R.D."/>
            <person name="Arai Y."/>
            <person name="Sasajima S."/>
            <person name="Kearney M.S."/>
            <person name="Suda W."/>
            <person name="Takeshita K."/>
            <person name="Sasaki T."/>
            <person name="Okamoto S."/>
            <person name="Skelly N.A."/>
            <person name="Okamura Y."/>
            <person name="Vlamakis H."/>
            <person name="Li Y."/>
            <person name="Tanoue T."/>
            <person name="Takei H."/>
            <person name="Nittono H."/>
            <person name="Narushima S."/>
            <person name="Irie J."/>
            <person name="Itoh H."/>
            <person name="Moriya K."/>
            <person name="Sugiura Y."/>
            <person name="Suematsu M."/>
            <person name="Moritoki N."/>
            <person name="Shibata S."/>
            <person name="Littman R.D."/>
            <person name="Fischbach A.M."/>
            <person name="Uwamino Y."/>
            <person name="Inoue T."/>
            <person name="Honda A."/>
            <person name="Hattori M."/>
            <person name="Murai T."/>
            <person name="Xavier J.R."/>
            <person name="Hirose N."/>
            <person name="Honda K."/>
        </authorList>
    </citation>
    <scope>NUCLEOTIDE SEQUENCE</scope>
    <source>
        <strain evidence="2">CE91-St16</strain>
    </source>
</reference>
<evidence type="ECO:0000259" key="1">
    <source>
        <dbReference type="Pfam" id="PF19898"/>
    </source>
</evidence>
<feature type="domain" description="DUF6371" evidence="1">
    <location>
        <begin position="27"/>
        <end position="168"/>
    </location>
</feature>
<name>A0AA37KQD0_9BACT</name>
<evidence type="ECO:0000313" key="3">
    <source>
        <dbReference type="Proteomes" id="UP001055105"/>
    </source>
</evidence>
<dbReference type="Proteomes" id="UP001055105">
    <property type="component" value="Unassembled WGS sequence"/>
</dbReference>
<dbReference type="AlphaFoldDB" id="A0AA37KQD0"/>
<protein>
    <recommendedName>
        <fullName evidence="1">DUF6371 domain-containing protein</fullName>
    </recommendedName>
</protein>